<dbReference type="Proteomes" id="UP000064967">
    <property type="component" value="Chromosome"/>
</dbReference>
<organism evidence="1 2">
    <name type="scientific">Labilithrix luteola</name>
    <dbReference type="NCBI Taxonomy" id="1391654"/>
    <lineage>
        <taxon>Bacteria</taxon>
        <taxon>Pseudomonadati</taxon>
        <taxon>Myxococcota</taxon>
        <taxon>Polyangia</taxon>
        <taxon>Polyangiales</taxon>
        <taxon>Labilitrichaceae</taxon>
        <taxon>Labilithrix</taxon>
    </lineage>
</organism>
<keyword evidence="2" id="KW-1185">Reference proteome</keyword>
<evidence type="ECO:0000313" key="1">
    <source>
        <dbReference type="EMBL" id="AKV04347.1"/>
    </source>
</evidence>
<proteinExistence type="predicted"/>
<sequence>MSRRQHAPTRIEVADLVRPAVTPGECLKKTYRARRGTCRAASVE</sequence>
<dbReference type="KEGG" id="llu:AKJ09_11010"/>
<dbReference type="AlphaFoldDB" id="A0A0K1QFC2"/>
<protein>
    <submittedName>
        <fullName evidence="1">Uncharacterized protein</fullName>
    </submittedName>
</protein>
<dbReference type="STRING" id="1391654.AKJ09_11010"/>
<reference evidence="1 2" key="1">
    <citation type="submission" date="2015-08" db="EMBL/GenBank/DDBJ databases">
        <authorList>
            <person name="Babu N.S."/>
            <person name="Beckwith C.J."/>
            <person name="Beseler K.G."/>
            <person name="Brison A."/>
            <person name="Carone J.V."/>
            <person name="Caskin T.P."/>
            <person name="Diamond M."/>
            <person name="Durham M.E."/>
            <person name="Foxe J.M."/>
            <person name="Go M."/>
            <person name="Henderson B.A."/>
            <person name="Jones I.B."/>
            <person name="McGettigan J.A."/>
            <person name="Micheletti S.J."/>
            <person name="Nasrallah M.E."/>
            <person name="Ortiz D."/>
            <person name="Piller C.R."/>
            <person name="Privatt S.R."/>
            <person name="Schneider S.L."/>
            <person name="Sharp S."/>
            <person name="Smith T.C."/>
            <person name="Stanton J.D."/>
            <person name="Ullery H.E."/>
            <person name="Wilson R.J."/>
            <person name="Serrano M.G."/>
            <person name="Buck G."/>
            <person name="Lee V."/>
            <person name="Wang Y."/>
            <person name="Carvalho R."/>
            <person name="Voegtly L."/>
            <person name="Shi R."/>
            <person name="Duckworth R."/>
            <person name="Johnson A."/>
            <person name="Loviza R."/>
            <person name="Walstead R."/>
            <person name="Shah Z."/>
            <person name="Kiflezghi M."/>
            <person name="Wade K."/>
            <person name="Ball S.L."/>
            <person name="Bradley K.W."/>
            <person name="Asai D.J."/>
            <person name="Bowman C.A."/>
            <person name="Russell D.A."/>
            <person name="Pope W.H."/>
            <person name="Jacobs-Sera D."/>
            <person name="Hendrix R.W."/>
            <person name="Hatfull G.F."/>
        </authorList>
    </citation>
    <scope>NUCLEOTIDE SEQUENCE [LARGE SCALE GENOMIC DNA]</scope>
    <source>
        <strain evidence="1 2">DSM 27648</strain>
    </source>
</reference>
<evidence type="ECO:0000313" key="2">
    <source>
        <dbReference type="Proteomes" id="UP000064967"/>
    </source>
</evidence>
<dbReference type="EMBL" id="CP012333">
    <property type="protein sequence ID" value="AKV04347.1"/>
    <property type="molecule type" value="Genomic_DNA"/>
</dbReference>
<accession>A0A0K1QFC2</accession>
<name>A0A0K1QFC2_9BACT</name>
<gene>
    <name evidence="1" type="ORF">AKJ09_11010</name>
</gene>